<feature type="transmembrane region" description="Helical" evidence="2">
    <location>
        <begin position="110"/>
        <end position="130"/>
    </location>
</feature>
<evidence type="ECO:0000256" key="1">
    <source>
        <dbReference type="SAM" id="MobiDB-lite"/>
    </source>
</evidence>
<feature type="transmembrane region" description="Helical" evidence="2">
    <location>
        <begin position="183"/>
        <end position="200"/>
    </location>
</feature>
<proteinExistence type="predicted"/>
<dbReference type="EMBL" id="JAWHQM010000022">
    <property type="protein sequence ID" value="KAK5632038.1"/>
    <property type="molecule type" value="Genomic_DNA"/>
</dbReference>
<feature type="region of interest" description="Disordered" evidence="1">
    <location>
        <begin position="277"/>
        <end position="300"/>
    </location>
</feature>
<feature type="transmembrane region" description="Helical" evidence="2">
    <location>
        <begin position="66"/>
        <end position="90"/>
    </location>
</feature>
<evidence type="ECO:0000313" key="5">
    <source>
        <dbReference type="Proteomes" id="UP001305414"/>
    </source>
</evidence>
<dbReference type="Pfam" id="PF24800">
    <property type="entry name" value="DUF7702"/>
    <property type="match status" value="1"/>
</dbReference>
<evidence type="ECO:0000256" key="2">
    <source>
        <dbReference type="SAM" id="Phobius"/>
    </source>
</evidence>
<keyword evidence="5" id="KW-1185">Reference proteome</keyword>
<evidence type="ECO:0000313" key="4">
    <source>
        <dbReference type="EMBL" id="KAK5632038.1"/>
    </source>
</evidence>
<feature type="transmembrane region" description="Helical" evidence="2">
    <location>
        <begin position="12"/>
        <end position="33"/>
    </location>
</feature>
<name>A0AAN7ULM4_9PEZI</name>
<accession>A0AAN7ULM4</accession>
<feature type="domain" description="DUF7702" evidence="3">
    <location>
        <begin position="3"/>
        <end position="246"/>
    </location>
</feature>
<sequence length="300" mass="32531">MELTVRNDISIAQIILYVPFLAVAILLCIRHGFGQNAGWLFLLVFSLLRIIGAALQLAATAQPENIGLFFGALTLQAIGLTDFIIMLLALINRACESTERARNALVNPRVLYWAQLLVFVAVILGIVGGTTAGSNYADTGMYKVSSLSQASIGLTIAGFALLVISTAQLLFNISHVDAGERRLVLAIAFCLPFLLVRLLYQAIGTFDRHSAFNSVSGNAYVFLGTAVIEEIIIVIIVEAVGLTLQVRPKSDAPTGSSRPLGRLYDRLKGRYDSIEMEGMGQRQTRRQARRGRRYGGASGV</sequence>
<feature type="transmembrane region" description="Helical" evidence="2">
    <location>
        <begin position="220"/>
        <end position="244"/>
    </location>
</feature>
<dbReference type="PANTHER" id="PTHR42109:SF2">
    <property type="entry name" value="INTEGRAL MEMBRANE PROTEIN"/>
    <property type="match status" value="1"/>
</dbReference>
<organism evidence="4 5">
    <name type="scientific">Xylaria bambusicola</name>
    <dbReference type="NCBI Taxonomy" id="326684"/>
    <lineage>
        <taxon>Eukaryota</taxon>
        <taxon>Fungi</taxon>
        <taxon>Dikarya</taxon>
        <taxon>Ascomycota</taxon>
        <taxon>Pezizomycotina</taxon>
        <taxon>Sordariomycetes</taxon>
        <taxon>Xylariomycetidae</taxon>
        <taxon>Xylariales</taxon>
        <taxon>Xylariaceae</taxon>
        <taxon>Xylaria</taxon>
    </lineage>
</organism>
<evidence type="ECO:0000259" key="3">
    <source>
        <dbReference type="Pfam" id="PF24800"/>
    </source>
</evidence>
<comment type="caution">
    <text evidence="4">The sequence shown here is derived from an EMBL/GenBank/DDBJ whole genome shotgun (WGS) entry which is preliminary data.</text>
</comment>
<keyword evidence="2" id="KW-0472">Membrane</keyword>
<feature type="compositionally biased region" description="Basic residues" evidence="1">
    <location>
        <begin position="283"/>
        <end position="293"/>
    </location>
</feature>
<keyword evidence="2" id="KW-1133">Transmembrane helix</keyword>
<dbReference type="InterPro" id="IPR056119">
    <property type="entry name" value="DUF7702"/>
</dbReference>
<reference evidence="4 5" key="1">
    <citation type="submission" date="2023-10" db="EMBL/GenBank/DDBJ databases">
        <title>Draft genome sequence of Xylaria bambusicola isolate GMP-LS, the root and basal stem rot pathogen of sugarcane in Indonesia.</title>
        <authorList>
            <person name="Selvaraj P."/>
            <person name="Muralishankar V."/>
            <person name="Muruganantham S."/>
            <person name="Sp S."/>
            <person name="Haryani S."/>
            <person name="Lau K.J.X."/>
            <person name="Naqvi N.I."/>
        </authorList>
    </citation>
    <scope>NUCLEOTIDE SEQUENCE [LARGE SCALE GENOMIC DNA]</scope>
    <source>
        <strain evidence="4">GMP-LS</strain>
    </source>
</reference>
<gene>
    <name evidence="4" type="ORF">RRF57_007752</name>
</gene>
<feature type="transmembrane region" description="Helical" evidence="2">
    <location>
        <begin position="150"/>
        <end position="171"/>
    </location>
</feature>
<dbReference type="PANTHER" id="PTHR42109">
    <property type="entry name" value="UNPLACED GENOMIC SCAFFOLD UM_SCAF_CONTIG_1.265, WHOLE GENOME SHOTGUN SEQUENCE"/>
    <property type="match status" value="1"/>
</dbReference>
<protein>
    <recommendedName>
        <fullName evidence="3">DUF7702 domain-containing protein</fullName>
    </recommendedName>
</protein>
<dbReference type="Proteomes" id="UP001305414">
    <property type="component" value="Unassembled WGS sequence"/>
</dbReference>
<feature type="transmembrane region" description="Helical" evidence="2">
    <location>
        <begin position="40"/>
        <end position="60"/>
    </location>
</feature>
<dbReference type="AlphaFoldDB" id="A0AAN7ULM4"/>
<keyword evidence="2" id="KW-0812">Transmembrane</keyword>